<keyword evidence="1" id="KW-0694">RNA-binding</keyword>
<feature type="domain" description="DRBM" evidence="3">
    <location>
        <begin position="82"/>
        <end position="133"/>
    </location>
</feature>
<dbReference type="Pfam" id="PF00035">
    <property type="entry name" value="dsrm"/>
    <property type="match status" value="1"/>
</dbReference>
<dbReference type="OrthoDB" id="112668at2759"/>
<name>A0A9P6DNW5_9AGAM</name>
<feature type="domain" description="DRBM" evidence="3">
    <location>
        <begin position="134"/>
        <end position="202"/>
    </location>
</feature>
<proteinExistence type="predicted"/>
<reference evidence="4" key="1">
    <citation type="journal article" date="2020" name="Nat. Commun.">
        <title>Large-scale genome sequencing of mycorrhizal fungi provides insights into the early evolution of symbiotic traits.</title>
        <authorList>
            <person name="Miyauchi S."/>
            <person name="Kiss E."/>
            <person name="Kuo A."/>
            <person name="Drula E."/>
            <person name="Kohler A."/>
            <person name="Sanchez-Garcia M."/>
            <person name="Morin E."/>
            <person name="Andreopoulos B."/>
            <person name="Barry K.W."/>
            <person name="Bonito G."/>
            <person name="Buee M."/>
            <person name="Carver A."/>
            <person name="Chen C."/>
            <person name="Cichocki N."/>
            <person name="Clum A."/>
            <person name="Culley D."/>
            <person name="Crous P.W."/>
            <person name="Fauchery L."/>
            <person name="Girlanda M."/>
            <person name="Hayes R.D."/>
            <person name="Keri Z."/>
            <person name="LaButti K."/>
            <person name="Lipzen A."/>
            <person name="Lombard V."/>
            <person name="Magnuson J."/>
            <person name="Maillard F."/>
            <person name="Murat C."/>
            <person name="Nolan M."/>
            <person name="Ohm R.A."/>
            <person name="Pangilinan J."/>
            <person name="Pereira M.F."/>
            <person name="Perotto S."/>
            <person name="Peter M."/>
            <person name="Pfister S."/>
            <person name="Riley R."/>
            <person name="Sitrit Y."/>
            <person name="Stielow J.B."/>
            <person name="Szollosi G."/>
            <person name="Zifcakova L."/>
            <person name="Stursova M."/>
            <person name="Spatafora J.W."/>
            <person name="Tedersoo L."/>
            <person name="Vaario L.M."/>
            <person name="Yamada A."/>
            <person name="Yan M."/>
            <person name="Wang P."/>
            <person name="Xu J."/>
            <person name="Bruns T."/>
            <person name="Baldrian P."/>
            <person name="Vilgalys R."/>
            <person name="Dunand C."/>
            <person name="Henrissat B."/>
            <person name="Grigoriev I.V."/>
            <person name="Hibbett D."/>
            <person name="Nagy L.G."/>
            <person name="Martin F.M."/>
        </authorList>
    </citation>
    <scope>NUCLEOTIDE SEQUENCE</scope>
    <source>
        <strain evidence="4">UP504</strain>
    </source>
</reference>
<accession>A0A9P6DNW5</accession>
<dbReference type="Gene3D" id="3.30.160.20">
    <property type="match status" value="2"/>
</dbReference>
<evidence type="ECO:0000256" key="1">
    <source>
        <dbReference type="PROSITE-ProRule" id="PRU00266"/>
    </source>
</evidence>
<dbReference type="InterPro" id="IPR014720">
    <property type="entry name" value="dsRBD_dom"/>
</dbReference>
<evidence type="ECO:0000313" key="5">
    <source>
        <dbReference type="Proteomes" id="UP000886523"/>
    </source>
</evidence>
<dbReference type="PROSITE" id="PS50137">
    <property type="entry name" value="DS_RBD"/>
    <property type="match status" value="2"/>
</dbReference>
<sequence length="207" mass="22555">MVEPQGRLGTREELQLSLPPHPDPAGTGPTLFGDDGLSTEPRIVSPRATPHHLENPSLPSIESPHRLASPRIASQTPASPPYRDDREDNSVAPDKKWTACAIINGREYARGQGSKKGRARDAAAVKVYNILGEDSITQLEEWIARFGWCLDWQNLPSALSPAALVWTATVLVNGIPYGSGNSTFYSCAQEEAAKQALDRLNSEFIEI</sequence>
<evidence type="ECO:0000313" key="4">
    <source>
        <dbReference type="EMBL" id="KAF9509421.1"/>
    </source>
</evidence>
<evidence type="ECO:0000256" key="2">
    <source>
        <dbReference type="SAM" id="MobiDB-lite"/>
    </source>
</evidence>
<dbReference type="Proteomes" id="UP000886523">
    <property type="component" value="Unassembled WGS sequence"/>
</dbReference>
<feature type="compositionally biased region" description="Basic and acidic residues" evidence="2">
    <location>
        <begin position="82"/>
        <end position="93"/>
    </location>
</feature>
<comment type="caution">
    <text evidence="4">The sequence shown here is derived from an EMBL/GenBank/DDBJ whole genome shotgun (WGS) entry which is preliminary data.</text>
</comment>
<feature type="region of interest" description="Disordered" evidence="2">
    <location>
        <begin position="1"/>
        <end position="93"/>
    </location>
</feature>
<dbReference type="GO" id="GO:0003723">
    <property type="term" value="F:RNA binding"/>
    <property type="evidence" value="ECO:0007669"/>
    <property type="project" value="UniProtKB-UniRule"/>
</dbReference>
<dbReference type="SUPFAM" id="SSF54768">
    <property type="entry name" value="dsRNA-binding domain-like"/>
    <property type="match status" value="2"/>
</dbReference>
<organism evidence="4 5">
    <name type="scientific">Hydnum rufescens UP504</name>
    <dbReference type="NCBI Taxonomy" id="1448309"/>
    <lineage>
        <taxon>Eukaryota</taxon>
        <taxon>Fungi</taxon>
        <taxon>Dikarya</taxon>
        <taxon>Basidiomycota</taxon>
        <taxon>Agaricomycotina</taxon>
        <taxon>Agaricomycetes</taxon>
        <taxon>Cantharellales</taxon>
        <taxon>Hydnaceae</taxon>
        <taxon>Hydnum</taxon>
    </lineage>
</organism>
<keyword evidence="5" id="KW-1185">Reference proteome</keyword>
<gene>
    <name evidence="4" type="ORF">BS47DRAFT_1365295</name>
</gene>
<dbReference type="AlphaFoldDB" id="A0A9P6DNW5"/>
<dbReference type="EMBL" id="MU129036">
    <property type="protein sequence ID" value="KAF9509421.1"/>
    <property type="molecule type" value="Genomic_DNA"/>
</dbReference>
<protein>
    <recommendedName>
        <fullName evidence="3">DRBM domain-containing protein</fullName>
    </recommendedName>
</protein>
<evidence type="ECO:0000259" key="3">
    <source>
        <dbReference type="PROSITE" id="PS50137"/>
    </source>
</evidence>